<proteinExistence type="predicted"/>
<organism evidence="2 3">
    <name type="scientific">Neurospora intermedia</name>
    <dbReference type="NCBI Taxonomy" id="5142"/>
    <lineage>
        <taxon>Eukaryota</taxon>
        <taxon>Fungi</taxon>
        <taxon>Dikarya</taxon>
        <taxon>Ascomycota</taxon>
        <taxon>Pezizomycotina</taxon>
        <taxon>Sordariomycetes</taxon>
        <taxon>Sordariomycetidae</taxon>
        <taxon>Sordariales</taxon>
        <taxon>Sordariaceae</taxon>
        <taxon>Neurospora</taxon>
    </lineage>
</organism>
<feature type="region of interest" description="Disordered" evidence="1">
    <location>
        <begin position="268"/>
        <end position="426"/>
    </location>
</feature>
<evidence type="ECO:0000313" key="3">
    <source>
        <dbReference type="Proteomes" id="UP001451303"/>
    </source>
</evidence>
<gene>
    <name evidence="2" type="ORF">QR685DRAFT_368173</name>
</gene>
<reference evidence="2 3" key="1">
    <citation type="submission" date="2023-09" db="EMBL/GenBank/DDBJ databases">
        <title>Multi-omics analysis of a traditional fermented food reveals byproduct-associated fungal strains for waste-to-food upcycling.</title>
        <authorList>
            <consortium name="Lawrence Berkeley National Laboratory"/>
            <person name="Rekdal V.M."/>
            <person name="Villalobos-Escobedo J.M."/>
            <person name="Rodriguez-Valeron N."/>
            <person name="Garcia M.O."/>
            <person name="Vasquez D.P."/>
            <person name="Damayanti I."/>
            <person name="Sorensen P.M."/>
            <person name="Baidoo E.E."/>
            <person name="De Carvalho A.C."/>
            <person name="Riley R."/>
            <person name="Lipzen A."/>
            <person name="He G."/>
            <person name="Yan M."/>
            <person name="Haridas S."/>
            <person name="Daum C."/>
            <person name="Yoshinaga Y."/>
            <person name="Ng V."/>
            <person name="Grigoriev I.V."/>
            <person name="Munk R."/>
            <person name="Nuraida L."/>
            <person name="Wijaya C.H."/>
            <person name="Morales P.-C."/>
            <person name="Keasling J.D."/>
        </authorList>
    </citation>
    <scope>NUCLEOTIDE SEQUENCE [LARGE SCALE GENOMIC DNA]</scope>
    <source>
        <strain evidence="2 3">FGSC 2613</strain>
    </source>
</reference>
<dbReference type="EMBL" id="JAVLET010000009">
    <property type="protein sequence ID" value="KAL0467725.1"/>
    <property type="molecule type" value="Genomic_DNA"/>
</dbReference>
<feature type="compositionally biased region" description="Basic and acidic residues" evidence="1">
    <location>
        <begin position="393"/>
        <end position="426"/>
    </location>
</feature>
<sequence>MPQDNSGDWASQAQIEPHQLEGGHAVPYWDKSWWEEYRRARSIRERNEIITKLVDQMPVKWDTLPQLPFWAPLFNVTQDQYKVDVGQRLMATSFLLGHQPLDREDIDLVAYGAAKRSVTNAYARPAIALGAGVCWAVGYNKYNFPFWKPKPASFNPEIFPSQKFTLATGHRATLAWQGVRIAAWYVTWRIFGGWIADAYAETVFSATLMRNKAFKQKLLEAGQAMKANSITHERPELRDAYSVEHEPDHDHQEDPQQLPQHAQTPYYQRIQQHQQEQKQQHRMQQQQQQQQQTQQSTYSHDDDDYLFDDASPVAPAARGTGTVSSPAAQSSGSAWDRLRQKAMGGPAQAPGSTTAPTAAIYVKPSQSRSWAERRAAAVGGGEDGLSHSYLETDQERALPKEQAQREFDAMLERERRGDGSSRRRGL</sequence>
<comment type="caution">
    <text evidence="2">The sequence shown here is derived from an EMBL/GenBank/DDBJ whole genome shotgun (WGS) entry which is preliminary data.</text>
</comment>
<accession>A0ABR3D4U5</accession>
<feature type="compositionally biased region" description="Polar residues" evidence="1">
    <location>
        <begin position="321"/>
        <end position="333"/>
    </location>
</feature>
<dbReference type="Proteomes" id="UP001451303">
    <property type="component" value="Unassembled WGS sequence"/>
</dbReference>
<evidence type="ECO:0000256" key="1">
    <source>
        <dbReference type="SAM" id="MobiDB-lite"/>
    </source>
</evidence>
<feature type="compositionally biased region" description="Low complexity" evidence="1">
    <location>
        <begin position="282"/>
        <end position="295"/>
    </location>
</feature>
<name>A0ABR3D4U5_NEUIN</name>
<protein>
    <submittedName>
        <fullName evidence="2">Uncharacterized protein</fullName>
    </submittedName>
</protein>
<keyword evidence="3" id="KW-1185">Reference proteome</keyword>
<evidence type="ECO:0000313" key="2">
    <source>
        <dbReference type="EMBL" id="KAL0467725.1"/>
    </source>
</evidence>